<dbReference type="Gene3D" id="2.40.50.1070">
    <property type="match status" value="1"/>
</dbReference>
<dbReference type="GO" id="GO:0070041">
    <property type="term" value="F:rRNA (uridine-C5-)-methyltransferase activity"/>
    <property type="evidence" value="ECO:0007669"/>
    <property type="project" value="TreeGrafter"/>
</dbReference>
<dbReference type="PROSITE" id="PS50926">
    <property type="entry name" value="TRAM"/>
    <property type="match status" value="1"/>
</dbReference>
<feature type="binding site" evidence="4">
    <location>
        <position position="299"/>
    </location>
    <ligand>
        <name>S-adenosyl-L-methionine</name>
        <dbReference type="ChEBI" id="CHEBI:59789"/>
    </ligand>
</feature>
<keyword evidence="1 4" id="KW-0489">Methyltransferase</keyword>
<evidence type="ECO:0000256" key="5">
    <source>
        <dbReference type="PROSITE-ProRule" id="PRU10015"/>
    </source>
</evidence>
<evidence type="ECO:0000313" key="7">
    <source>
        <dbReference type="EMBL" id="TFF65311.1"/>
    </source>
</evidence>
<dbReference type="PROSITE" id="PS51687">
    <property type="entry name" value="SAM_MT_RNA_M5U"/>
    <property type="match status" value="1"/>
</dbReference>
<name>A0A4R9C0X7_9FIRM</name>
<dbReference type="Pfam" id="PF05958">
    <property type="entry name" value="tRNA_U5-meth_tr"/>
    <property type="match status" value="1"/>
</dbReference>
<evidence type="ECO:0000256" key="4">
    <source>
        <dbReference type="PROSITE-ProRule" id="PRU01024"/>
    </source>
</evidence>
<dbReference type="CDD" id="cd02440">
    <property type="entry name" value="AdoMet_MTases"/>
    <property type="match status" value="1"/>
</dbReference>
<evidence type="ECO:0000259" key="6">
    <source>
        <dbReference type="PROSITE" id="PS50926"/>
    </source>
</evidence>
<dbReference type="RefSeq" id="WP_134744206.1">
    <property type="nucleotide sequence ID" value="NZ_JBFNGE010000096.1"/>
</dbReference>
<dbReference type="PANTHER" id="PTHR11061:SF30">
    <property type="entry name" value="TRNA (URACIL(54)-C(5))-METHYLTRANSFERASE"/>
    <property type="match status" value="1"/>
</dbReference>
<reference evidence="7 8" key="1">
    <citation type="submission" date="2019-01" db="EMBL/GenBank/DDBJ databases">
        <title>Draft Genome Sequences of Helcococcus ovis Strains Isolated from the Uterus and Vagina of Dairy Cows with Metritis.</title>
        <authorList>
            <person name="Cunha F."/>
            <person name="Jeon S.J."/>
            <person name="Kutzer P."/>
            <person name="Galvao K.N."/>
        </authorList>
    </citation>
    <scope>NUCLEOTIDE SEQUENCE [LARGE SCALE GENOMIC DNA]</scope>
    <source>
        <strain evidence="7 8">KG-37</strain>
    </source>
</reference>
<accession>A0A4R9C0X7</accession>
<feature type="binding site" evidence="4">
    <location>
        <position position="320"/>
    </location>
    <ligand>
        <name>S-adenosyl-L-methionine</name>
        <dbReference type="ChEBI" id="CHEBI:59789"/>
    </ligand>
</feature>
<feature type="active site" description="Nucleophile" evidence="4">
    <location>
        <position position="394"/>
    </location>
</feature>
<sequence>MENIVLEIIDIDDSGRGVAKLDKMIYFVENAKYGETIEASIIKEKKSFIIAEKIKTLEKSPFIENTKINKNQLCGVYDLYDIEYSKQVELKKNNIINTINRIAGESLTDIKFIEADKRYGYRNKIELKVSLDGKLSSFNRNSYDLINIENCVMTTIEISNVIEKLQDLIFKHNLKGYDSLTGEGLLKNVIIRSTSLGETMGIFVLNKEYNLRKFYIALESSNIFTSFYVSINSQKNNYKIKDLVHVFGKKKITEQLGDYRFNISPKAFFQVNKNMSYKIYLQSQEYIKSLNPTVIIDLYSGVSTTSIILAKCAKKIVSVEINKDAVKDAKENAKLNNIENIEWMDISAERAIDNIELNGENTVALFDPPRKGLDQNIIQKIGESKINNLIYISCNPSTLARDIKLFKEYGFRLVEVTGIDQFVNTIESEVLTLLTRD</sequence>
<dbReference type="Gene3D" id="2.40.50.140">
    <property type="entry name" value="Nucleic acid-binding proteins"/>
    <property type="match status" value="1"/>
</dbReference>
<dbReference type="AlphaFoldDB" id="A0A4R9C0X7"/>
<dbReference type="PROSITE" id="PS01230">
    <property type="entry name" value="TRMA_1"/>
    <property type="match status" value="1"/>
</dbReference>
<feature type="binding site" evidence="4">
    <location>
        <position position="367"/>
    </location>
    <ligand>
        <name>S-adenosyl-L-methionine</name>
        <dbReference type="ChEBI" id="CHEBI:59789"/>
    </ligand>
</feature>
<dbReference type="EC" id="2.1.1.190" evidence="7"/>
<dbReference type="InterPro" id="IPR012340">
    <property type="entry name" value="NA-bd_OB-fold"/>
</dbReference>
<dbReference type="InterPro" id="IPR030390">
    <property type="entry name" value="MeTrfase_TrmA_AS"/>
</dbReference>
<proteinExistence type="inferred from homology"/>
<dbReference type="SUPFAM" id="SSF50249">
    <property type="entry name" value="Nucleic acid-binding proteins"/>
    <property type="match status" value="1"/>
</dbReference>
<gene>
    <name evidence="7" type="primary">rlmD</name>
    <name evidence="7" type="ORF">EQF91_06140</name>
</gene>
<dbReference type="PANTHER" id="PTHR11061">
    <property type="entry name" value="RNA M5U METHYLTRANSFERASE"/>
    <property type="match status" value="1"/>
</dbReference>
<keyword evidence="2 4" id="KW-0808">Transferase</keyword>
<evidence type="ECO:0000256" key="3">
    <source>
        <dbReference type="ARBA" id="ARBA00022691"/>
    </source>
</evidence>
<dbReference type="NCBIfam" id="TIGR00479">
    <property type="entry name" value="rumA"/>
    <property type="match status" value="1"/>
</dbReference>
<evidence type="ECO:0000256" key="1">
    <source>
        <dbReference type="ARBA" id="ARBA00022603"/>
    </source>
</evidence>
<dbReference type="InterPro" id="IPR010280">
    <property type="entry name" value="U5_MeTrfase_fam"/>
</dbReference>
<dbReference type="SUPFAM" id="SSF53335">
    <property type="entry name" value="S-adenosyl-L-methionine-dependent methyltransferases"/>
    <property type="match status" value="1"/>
</dbReference>
<keyword evidence="8" id="KW-1185">Reference proteome</keyword>
<dbReference type="Gene3D" id="3.40.50.150">
    <property type="entry name" value="Vaccinia Virus protein VP39"/>
    <property type="match status" value="1"/>
</dbReference>
<dbReference type="InterPro" id="IPR029063">
    <property type="entry name" value="SAM-dependent_MTases_sf"/>
</dbReference>
<comment type="caution">
    <text evidence="7">The sequence shown here is derived from an EMBL/GenBank/DDBJ whole genome shotgun (WGS) entry which is preliminary data.</text>
</comment>
<comment type="similarity">
    <text evidence="4">Belongs to the class I-like SAM-binding methyltransferase superfamily. RNA M5U methyltransferase family.</text>
</comment>
<feature type="domain" description="TRAM" evidence="6">
    <location>
        <begin position="1"/>
        <end position="55"/>
    </location>
</feature>
<feature type="binding site" evidence="4">
    <location>
        <position position="270"/>
    </location>
    <ligand>
        <name>S-adenosyl-L-methionine</name>
        <dbReference type="ChEBI" id="CHEBI:59789"/>
    </ligand>
</feature>
<evidence type="ECO:0000256" key="2">
    <source>
        <dbReference type="ARBA" id="ARBA00022679"/>
    </source>
</evidence>
<keyword evidence="3 4" id="KW-0949">S-adenosyl-L-methionine</keyword>
<dbReference type="GO" id="GO:0070475">
    <property type="term" value="P:rRNA base methylation"/>
    <property type="evidence" value="ECO:0007669"/>
    <property type="project" value="TreeGrafter"/>
</dbReference>
<dbReference type="EMBL" id="SCFR01000021">
    <property type="protein sequence ID" value="TFF65311.1"/>
    <property type="molecule type" value="Genomic_DNA"/>
</dbReference>
<feature type="active site" evidence="5">
    <location>
        <position position="394"/>
    </location>
</feature>
<protein>
    <submittedName>
        <fullName evidence="7">23S rRNA (Uracil(1939)-C(5))-methyltransferase RlmD</fullName>
        <ecNumber evidence="7">2.1.1.190</ecNumber>
    </submittedName>
</protein>
<dbReference type="Proteomes" id="UP000297454">
    <property type="component" value="Unassembled WGS sequence"/>
</dbReference>
<dbReference type="InterPro" id="IPR002792">
    <property type="entry name" value="TRAM_dom"/>
</dbReference>
<evidence type="ECO:0000313" key="8">
    <source>
        <dbReference type="Proteomes" id="UP000297454"/>
    </source>
</evidence>
<organism evidence="7 8">
    <name type="scientific">Helcococcus ovis</name>
    <dbReference type="NCBI Taxonomy" id="72026"/>
    <lineage>
        <taxon>Bacteria</taxon>
        <taxon>Bacillati</taxon>
        <taxon>Bacillota</taxon>
        <taxon>Tissierellia</taxon>
        <taxon>Tissierellales</taxon>
        <taxon>Peptoniphilaceae</taxon>
        <taxon>Helcococcus</taxon>
    </lineage>
</organism>